<dbReference type="GO" id="GO:0008270">
    <property type="term" value="F:zinc ion binding"/>
    <property type="evidence" value="ECO:0007669"/>
    <property type="project" value="UniProtKB-KW"/>
</dbReference>
<evidence type="ECO:0000256" key="4">
    <source>
        <dbReference type="ARBA" id="ARBA00022833"/>
    </source>
</evidence>
<dbReference type="GO" id="GO:0006457">
    <property type="term" value="P:protein folding"/>
    <property type="evidence" value="ECO:0007669"/>
    <property type="project" value="InterPro"/>
</dbReference>
<dbReference type="Pfam" id="PF00684">
    <property type="entry name" value="DnaJ_CXXCXGXG"/>
    <property type="match status" value="1"/>
</dbReference>
<keyword evidence="1" id="KW-0479">Metal-binding</keyword>
<feature type="domain" description="J" evidence="6">
    <location>
        <begin position="8"/>
        <end position="78"/>
    </location>
</feature>
<dbReference type="InterPro" id="IPR036410">
    <property type="entry name" value="HSP_DnaJ_Cys-rich_dom_sf"/>
</dbReference>
<accession>A0A5K0U8S3</accession>
<proteinExistence type="predicted"/>
<dbReference type="Proteomes" id="UP000594342">
    <property type="component" value="Unassembled WGS sequence"/>
</dbReference>
<evidence type="ECO:0000313" key="7">
    <source>
        <dbReference type="EMBL" id="VBB17743.1"/>
    </source>
</evidence>
<dbReference type="EMBL" id="UPSH01000001">
    <property type="protein sequence ID" value="VBB17743.1"/>
    <property type="molecule type" value="Genomic_DNA"/>
</dbReference>
<sequence>MSKVADTKLYDTLNVRPDSGLDEIKKSFRKLALQWHPDKWSQGSDEEKKHAEDMFKELTEAYTILSDPKKRELYDKVGLDGMKNGGQREMTEEEMREMFEGMGFRMPFGMGGRRKQAEPTMPKLAHTLRVSMKDVFMGSVVEFEVDRYILKKDKQPKAEDFMCKGCKGKGSSIMLTPVGPGMMAQSEQKCRKCKGEGSVIPDEFFETKKQKFTRTIPKGVMSGEEIVIENKGHEVPECFKDKFQGKDRTDVVLTIMEDREMEIETDAGETVKYVRGVNKNPFNLALEIEIDPHEAICGTTRYIPYVDGTSFAVKIPAGVIFKKGSNAVVVPNKGMPYFKQNSKQKDATVFGDLYIILNVRDNFSLDDQKLRQIWKIFTGRDMKQEVDKALKKSDNVCTEPMTVEAFKKSEHYKNSERNHHAFIRSLHEKMNSQRSRNGHGHPHDDDDDHSDEDDDEMQGMHGMHGMHGMGGMPDGVPGCAQQ</sequence>
<dbReference type="FunFam" id="2.10.230.10:FF:000001">
    <property type="entry name" value="DnaJ subfamily A member 2"/>
    <property type="match status" value="1"/>
</dbReference>
<evidence type="ECO:0000259" key="6">
    <source>
        <dbReference type="PROSITE" id="PS50076"/>
    </source>
</evidence>
<dbReference type="Gene3D" id="1.10.287.110">
    <property type="entry name" value="DnaJ domain"/>
    <property type="match status" value="1"/>
</dbReference>
<dbReference type="InterPro" id="IPR001305">
    <property type="entry name" value="HSP_DnaJ_Cys-rich_dom"/>
</dbReference>
<dbReference type="InterPro" id="IPR044713">
    <property type="entry name" value="DNJA1/2-like"/>
</dbReference>
<dbReference type="GO" id="GO:0051082">
    <property type="term" value="F:unfolded protein binding"/>
    <property type="evidence" value="ECO:0007669"/>
    <property type="project" value="InterPro"/>
</dbReference>
<dbReference type="PRINTS" id="PR00625">
    <property type="entry name" value="JDOMAIN"/>
</dbReference>
<dbReference type="InterPro" id="IPR001623">
    <property type="entry name" value="DnaJ_domain"/>
</dbReference>
<dbReference type="Pfam" id="PF01556">
    <property type="entry name" value="DnaJ_C"/>
    <property type="match status" value="1"/>
</dbReference>
<dbReference type="Pfam" id="PF00226">
    <property type="entry name" value="DnaJ"/>
    <property type="match status" value="1"/>
</dbReference>
<comment type="caution">
    <text evidence="7">The sequence shown here is derived from an EMBL/GenBank/DDBJ whole genome shotgun (WGS) entry which is preliminary data.</text>
</comment>
<dbReference type="SUPFAM" id="SSF57938">
    <property type="entry name" value="DnaJ/Hsp40 cysteine-rich domain"/>
    <property type="match status" value="1"/>
</dbReference>
<reference evidence="7 8" key="1">
    <citation type="submission" date="2018-10" db="EMBL/GenBank/DDBJ databases">
        <authorList>
            <consortium name="IHU Genomes"/>
        </authorList>
    </citation>
    <scope>NUCLEOTIDE SEQUENCE [LARGE SCALE GENOMIC DNA]</scope>
    <source>
        <strain evidence="7 8">A1</strain>
    </source>
</reference>
<evidence type="ECO:0000313" key="8">
    <source>
        <dbReference type="Proteomes" id="UP000594342"/>
    </source>
</evidence>
<evidence type="ECO:0000256" key="5">
    <source>
        <dbReference type="SAM" id="MobiDB-lite"/>
    </source>
</evidence>
<gene>
    <name evidence="7" type="ORF">YASMINEVIRUS_206</name>
</gene>
<feature type="compositionally biased region" description="Acidic residues" evidence="5">
    <location>
        <begin position="445"/>
        <end position="457"/>
    </location>
</feature>
<evidence type="ECO:0000256" key="2">
    <source>
        <dbReference type="ARBA" id="ARBA00022737"/>
    </source>
</evidence>
<keyword evidence="3" id="KW-0863">Zinc-finger</keyword>
<dbReference type="SMART" id="SM00271">
    <property type="entry name" value="DnaJ"/>
    <property type="match status" value="1"/>
</dbReference>
<protein>
    <submittedName>
        <fullName evidence="7">DnaJ domain protein</fullName>
    </submittedName>
</protein>
<dbReference type="Gene3D" id="2.10.230.10">
    <property type="entry name" value="Heat shock protein DnaJ, cysteine-rich domain"/>
    <property type="match status" value="1"/>
</dbReference>
<organism evidence="7 8">
    <name type="scientific">Yasminevirus sp. GU-2018</name>
    <dbReference type="NCBI Taxonomy" id="2420051"/>
    <lineage>
        <taxon>Viruses</taxon>
        <taxon>Varidnaviria</taxon>
        <taxon>Bamfordvirae</taxon>
        <taxon>Nucleocytoviricota</taxon>
        <taxon>Megaviricetes</taxon>
        <taxon>Imitervirales</taxon>
        <taxon>Mimiviridae</taxon>
        <taxon>Klosneuvirinae</taxon>
        <taxon>Yasminevirus</taxon>
        <taxon>Yasminevirus saudimassiliense</taxon>
    </lineage>
</organism>
<dbReference type="CDD" id="cd06257">
    <property type="entry name" value="DnaJ"/>
    <property type="match status" value="1"/>
</dbReference>
<keyword evidence="2" id="KW-0677">Repeat</keyword>
<dbReference type="PANTHER" id="PTHR43888">
    <property type="entry name" value="DNAJ-LIKE-2, ISOFORM A-RELATED"/>
    <property type="match status" value="1"/>
</dbReference>
<keyword evidence="4" id="KW-0862">Zinc</keyword>
<dbReference type="SUPFAM" id="SSF49493">
    <property type="entry name" value="HSP40/DnaJ peptide-binding domain"/>
    <property type="match status" value="2"/>
</dbReference>
<name>A0A5K0U8S3_9VIRU</name>
<feature type="region of interest" description="Disordered" evidence="5">
    <location>
        <begin position="430"/>
        <end position="482"/>
    </location>
</feature>
<dbReference type="InterPro" id="IPR002939">
    <property type="entry name" value="DnaJ_C"/>
</dbReference>
<dbReference type="Gene3D" id="2.60.260.20">
    <property type="entry name" value="Urease metallochaperone UreE, N-terminal domain"/>
    <property type="match status" value="2"/>
</dbReference>
<keyword evidence="8" id="KW-1185">Reference proteome</keyword>
<dbReference type="SUPFAM" id="SSF46565">
    <property type="entry name" value="Chaperone J-domain"/>
    <property type="match status" value="1"/>
</dbReference>
<dbReference type="GO" id="GO:0030544">
    <property type="term" value="F:Hsp70 protein binding"/>
    <property type="evidence" value="ECO:0007669"/>
    <property type="project" value="InterPro"/>
</dbReference>
<evidence type="ECO:0000256" key="1">
    <source>
        <dbReference type="ARBA" id="ARBA00022723"/>
    </source>
</evidence>
<dbReference type="PROSITE" id="PS50076">
    <property type="entry name" value="DNAJ_2"/>
    <property type="match status" value="1"/>
</dbReference>
<dbReference type="InterPro" id="IPR036869">
    <property type="entry name" value="J_dom_sf"/>
</dbReference>
<evidence type="ECO:0000256" key="3">
    <source>
        <dbReference type="ARBA" id="ARBA00022771"/>
    </source>
</evidence>
<dbReference type="InterPro" id="IPR008971">
    <property type="entry name" value="HSP40/DnaJ_pept-bd"/>
</dbReference>